<dbReference type="GO" id="GO:0005737">
    <property type="term" value="C:cytoplasm"/>
    <property type="evidence" value="ECO:0007669"/>
    <property type="project" value="UniProtKB-SubCell"/>
</dbReference>
<dbReference type="AlphaFoldDB" id="A0A6P8X304"/>
<dbReference type="InterPro" id="IPR008837">
    <property type="entry name" value="Serendipity_A"/>
</dbReference>
<proteinExistence type="predicted"/>
<evidence type="ECO:0000313" key="3">
    <source>
        <dbReference type="Proteomes" id="UP000515160"/>
    </source>
</evidence>
<dbReference type="GO" id="GO:0098609">
    <property type="term" value="P:cell-cell adhesion"/>
    <property type="evidence" value="ECO:0007669"/>
    <property type="project" value="TreeGrafter"/>
</dbReference>
<evidence type="ECO:0000313" key="4">
    <source>
        <dbReference type="RefSeq" id="XP_034105550.1"/>
    </source>
</evidence>
<gene>
    <name evidence="4" type="primary">LOC117568798</name>
</gene>
<protein>
    <submittedName>
        <fullName evidence="4">Serendipity locus protein alpha</fullName>
    </submittedName>
</protein>
<dbReference type="Gene3D" id="1.20.120.810">
    <property type="entry name" value="Vinculin, Vh2 four-helix bundle"/>
    <property type="match status" value="1"/>
</dbReference>
<dbReference type="GO" id="GO:0008013">
    <property type="term" value="F:beta-catenin binding"/>
    <property type="evidence" value="ECO:0007669"/>
    <property type="project" value="TreeGrafter"/>
</dbReference>
<dbReference type="RefSeq" id="XP_034105550.1">
    <property type="nucleotide sequence ID" value="XM_034249659.2"/>
</dbReference>
<dbReference type="PANTHER" id="PTHR18914:SF33">
    <property type="entry name" value="RE47911P-RELATED"/>
    <property type="match status" value="1"/>
</dbReference>
<evidence type="ECO:0000256" key="1">
    <source>
        <dbReference type="ARBA" id="ARBA00004496"/>
    </source>
</evidence>
<dbReference type="GeneID" id="117568798"/>
<reference evidence="4" key="1">
    <citation type="submission" date="2025-08" db="UniProtKB">
        <authorList>
            <consortium name="RefSeq"/>
        </authorList>
    </citation>
    <scope>IDENTIFICATION</scope>
    <source>
        <strain evidence="4">15112-1751.03</strain>
        <tissue evidence="4">Whole Adult</tissue>
    </source>
</reference>
<sequence>MQLLSEKLNACLCTLNRNDSTYVGDITWLNDFCAEFLAFSNTMQKLIGQEMEQGVLDVVCLCLMQIVICIRHLESTIQTESTSKTRIQASHQHFIDRIMVCLRRMSDALDQSKNQEAAQQNSLEAVSFQSVLDSLLDALTDFVEPQQDKCRIGEQNMHTRAKHIKSDIDLLLGQALSFANVALQQDKKALSALCQKVMRDCSAFQNECQSKTNYCHQKLRAMTLQHALHQLDDHINDALLRLVFTCFMDFQKISVDKIRNIMRTESDATIDEYIADFDVNLDRATQIGIFAIVYAPGLKIKTMVRSCLASFEYLDTSLIPSLQTNASDLHSELLEQHFKEEISKYKTALHEIIESRAFVACYLQILTTGIIASEKQFDKLHLDDLVHMGFIVLEHFQLEINQKDWLPHGRECFENFIRILRECKAILSCASQVQTERILKRFKILRTILRKFYSTISANENEPERNEKTVIEETTDDTIEGISTDQICTQPSIILYETRKDRCNNIGNRPALKANPATLKSKPVGGVRRKQSLRTTMFKRHNCAQSNNLQNTISNQSASLEITGILDQLTCLSSTLTHNLTRK</sequence>
<dbReference type="Proteomes" id="UP000515160">
    <property type="component" value="Chromosome 3"/>
</dbReference>
<accession>A0A6P8X304</accession>
<dbReference type="Pfam" id="PF05482">
    <property type="entry name" value="Serendipity_A"/>
    <property type="match status" value="1"/>
</dbReference>
<name>A0A6P8X304_DROAB</name>
<comment type="subcellular location">
    <subcellularLocation>
        <location evidence="1">Cytoplasm</location>
    </subcellularLocation>
</comment>
<organism evidence="3 4">
    <name type="scientific">Drosophila albomicans</name>
    <name type="common">Fruit fly</name>
    <dbReference type="NCBI Taxonomy" id="7291"/>
    <lineage>
        <taxon>Eukaryota</taxon>
        <taxon>Metazoa</taxon>
        <taxon>Ecdysozoa</taxon>
        <taxon>Arthropoda</taxon>
        <taxon>Hexapoda</taxon>
        <taxon>Insecta</taxon>
        <taxon>Pterygota</taxon>
        <taxon>Neoptera</taxon>
        <taxon>Endopterygota</taxon>
        <taxon>Diptera</taxon>
        <taxon>Brachycera</taxon>
        <taxon>Muscomorpha</taxon>
        <taxon>Ephydroidea</taxon>
        <taxon>Drosophilidae</taxon>
        <taxon>Drosophila</taxon>
    </lineage>
</organism>
<dbReference type="GO" id="GO:0016342">
    <property type="term" value="C:catenin complex"/>
    <property type="evidence" value="ECO:0007669"/>
    <property type="project" value="TreeGrafter"/>
</dbReference>
<evidence type="ECO:0000256" key="2">
    <source>
        <dbReference type="ARBA" id="ARBA00022490"/>
    </source>
</evidence>
<dbReference type="GO" id="GO:0005912">
    <property type="term" value="C:adherens junction"/>
    <property type="evidence" value="ECO:0007669"/>
    <property type="project" value="TreeGrafter"/>
</dbReference>
<dbReference type="GO" id="GO:0007349">
    <property type="term" value="P:cellularization"/>
    <property type="evidence" value="ECO:0007669"/>
    <property type="project" value="InterPro"/>
</dbReference>
<dbReference type="GO" id="GO:0051015">
    <property type="term" value="F:actin filament binding"/>
    <property type="evidence" value="ECO:0007669"/>
    <property type="project" value="TreeGrafter"/>
</dbReference>
<keyword evidence="3" id="KW-1185">Reference proteome</keyword>
<dbReference type="PANTHER" id="PTHR18914">
    <property type="entry name" value="ALPHA CATENIN"/>
    <property type="match status" value="1"/>
</dbReference>
<keyword evidence="2" id="KW-0963">Cytoplasm</keyword>
<dbReference type="OrthoDB" id="6342160at2759"/>
<dbReference type="GO" id="GO:0016477">
    <property type="term" value="P:cell migration"/>
    <property type="evidence" value="ECO:0007669"/>
    <property type="project" value="TreeGrafter"/>
</dbReference>